<dbReference type="InterPro" id="IPR008454">
    <property type="entry name" value="Collagen-bd_Cna-like_B-typ_dom"/>
</dbReference>
<organism evidence="2 3">
    <name type="scientific">Lactococcus petauri</name>
    <dbReference type="NCBI Taxonomy" id="1940789"/>
    <lineage>
        <taxon>Bacteria</taxon>
        <taxon>Bacillati</taxon>
        <taxon>Bacillota</taxon>
        <taxon>Bacilli</taxon>
        <taxon>Lactobacillales</taxon>
        <taxon>Streptococcaceae</taxon>
        <taxon>Lactococcus</taxon>
    </lineage>
</organism>
<dbReference type="CDD" id="cd00222">
    <property type="entry name" value="CollagenBindB"/>
    <property type="match status" value="1"/>
</dbReference>
<dbReference type="Gene3D" id="2.60.40.1140">
    <property type="entry name" value="Collagen-binding surface protein Cna, B-type domain"/>
    <property type="match status" value="1"/>
</dbReference>
<dbReference type="EMBL" id="MUIZ01000012">
    <property type="protein sequence ID" value="OUK02797.1"/>
    <property type="molecule type" value="Genomic_DNA"/>
</dbReference>
<gene>
    <name evidence="2" type="ORF">BZZ03_11025</name>
</gene>
<dbReference type="Pfam" id="PF05738">
    <property type="entry name" value="Cna_B"/>
    <property type="match status" value="1"/>
</dbReference>
<accession>A0A252CAI0</accession>
<sequence>MCFDITNPYTPKQTSITVTKYWDDSNSQDDFRPDSIQVKLYTNGEKIKEPINLSKASKWTYTWKNFSKKKKAKISFILLRKLRK</sequence>
<protein>
    <recommendedName>
        <fullName evidence="1">CNA-B domain-containing protein</fullName>
    </recommendedName>
</protein>
<dbReference type="RefSeq" id="WP_086583313.1">
    <property type="nucleotide sequence ID" value="NZ_CP127854.1"/>
</dbReference>
<evidence type="ECO:0000313" key="2">
    <source>
        <dbReference type="EMBL" id="OUK02797.1"/>
    </source>
</evidence>
<comment type="caution">
    <text evidence="2">The sequence shown here is derived from an EMBL/GenBank/DDBJ whole genome shotgun (WGS) entry which is preliminary data.</text>
</comment>
<dbReference type="SUPFAM" id="SSF49478">
    <property type="entry name" value="Cna protein B-type domain"/>
    <property type="match status" value="1"/>
</dbReference>
<feature type="domain" description="CNA-B" evidence="1">
    <location>
        <begin position="16"/>
        <end position="72"/>
    </location>
</feature>
<reference evidence="2 3" key="1">
    <citation type="submission" date="2017-02" db="EMBL/GenBank/DDBJ databases">
        <authorList>
            <person name="Peterson S.W."/>
        </authorList>
    </citation>
    <scope>NUCLEOTIDE SEQUENCE [LARGE SCALE GENOMIC DNA]</scope>
    <source>
        <strain evidence="2">159469</strain>
    </source>
</reference>
<dbReference type="Proteomes" id="UP000194606">
    <property type="component" value="Unassembled WGS sequence"/>
</dbReference>
<proteinExistence type="predicted"/>
<name>A0A252CAI0_9LACT</name>
<evidence type="ECO:0000259" key="1">
    <source>
        <dbReference type="Pfam" id="PF05738"/>
    </source>
</evidence>
<evidence type="ECO:0000313" key="3">
    <source>
        <dbReference type="Proteomes" id="UP000194606"/>
    </source>
</evidence>
<dbReference type="AlphaFoldDB" id="A0A252CAI0"/>